<comment type="caution">
    <text evidence="2">The sequence shown here is derived from an EMBL/GenBank/DDBJ whole genome shotgun (WGS) entry which is preliminary data.</text>
</comment>
<feature type="region of interest" description="Disordered" evidence="1">
    <location>
        <begin position="509"/>
        <end position="555"/>
    </location>
</feature>
<dbReference type="Proteomes" id="UP001175227">
    <property type="component" value="Unassembled WGS sequence"/>
</dbReference>
<gene>
    <name evidence="2" type="ORF">IW261DRAFT_1427427</name>
</gene>
<feature type="compositionally biased region" description="Acidic residues" evidence="1">
    <location>
        <begin position="173"/>
        <end position="182"/>
    </location>
</feature>
<reference evidence="2" key="1">
    <citation type="submission" date="2023-06" db="EMBL/GenBank/DDBJ databases">
        <authorList>
            <consortium name="Lawrence Berkeley National Laboratory"/>
            <person name="Ahrendt S."/>
            <person name="Sahu N."/>
            <person name="Indic B."/>
            <person name="Wong-Bajracharya J."/>
            <person name="Merenyi Z."/>
            <person name="Ke H.-M."/>
            <person name="Monk M."/>
            <person name="Kocsube S."/>
            <person name="Drula E."/>
            <person name="Lipzen A."/>
            <person name="Balint B."/>
            <person name="Henrissat B."/>
            <person name="Andreopoulos B."/>
            <person name="Martin F.M."/>
            <person name="Harder C.B."/>
            <person name="Rigling D."/>
            <person name="Ford K.L."/>
            <person name="Foster G.D."/>
            <person name="Pangilinan J."/>
            <person name="Papanicolaou A."/>
            <person name="Barry K."/>
            <person name="LaButti K."/>
            <person name="Viragh M."/>
            <person name="Koriabine M."/>
            <person name="Yan M."/>
            <person name="Riley R."/>
            <person name="Champramary S."/>
            <person name="Plett K.L."/>
            <person name="Tsai I.J."/>
            <person name="Slot J."/>
            <person name="Sipos G."/>
            <person name="Plett J."/>
            <person name="Nagy L.G."/>
            <person name="Grigoriev I.V."/>
        </authorList>
    </citation>
    <scope>NUCLEOTIDE SEQUENCE</scope>
    <source>
        <strain evidence="2">ICMP 16352</strain>
    </source>
</reference>
<keyword evidence="3" id="KW-1185">Reference proteome</keyword>
<accession>A0AA39TZV8</accession>
<organism evidence="2 3">
    <name type="scientific">Armillaria novae-zelandiae</name>
    <dbReference type="NCBI Taxonomy" id="153914"/>
    <lineage>
        <taxon>Eukaryota</taxon>
        <taxon>Fungi</taxon>
        <taxon>Dikarya</taxon>
        <taxon>Basidiomycota</taxon>
        <taxon>Agaricomycotina</taxon>
        <taxon>Agaricomycetes</taxon>
        <taxon>Agaricomycetidae</taxon>
        <taxon>Agaricales</taxon>
        <taxon>Marasmiineae</taxon>
        <taxon>Physalacriaceae</taxon>
        <taxon>Armillaria</taxon>
    </lineage>
</organism>
<dbReference type="AlphaFoldDB" id="A0AA39TZV8"/>
<evidence type="ECO:0000256" key="1">
    <source>
        <dbReference type="SAM" id="MobiDB-lite"/>
    </source>
</evidence>
<feature type="region of interest" description="Disordered" evidence="1">
    <location>
        <begin position="161"/>
        <end position="183"/>
    </location>
</feature>
<sequence length="854" mass="94122">MAKVIANLNGMIQMVPTVILAARYPEQLSDEPVIQWMDNYLAYNHVYEVCEQHMRDTDIIVYADRVNAPNRTLMRQAVLFLSPQWFHRMTTSMCREYVCVRDTHNSRKAVAFEKAHYAHRAAHGLSEDDDVFLASLEPWLRISANGTIIPDWEVPTDKAGEEMADEDPHWGSDDGEEAEGGTDEQVQAGHDFYTPDLGELGYPATGICNVSWVREYASCLGIGAVNTWPLSEARVRVIRAAGVCYFMVTGMTRSSYRHLCDNQTTSGWGWYGIHSRRAAWRPVEARRNHKAGNFPLGAPEHASALGDSPRHACGAAFQLGMFHQGPSNPPWGSRCSLYFRERSILLRCHSCVQQLPLNQGTVASYGADGNAGTFSLPKNFVSGNQQNFFITACPGMEAEAAAAISIGQSLEQVPLHLSPLSCIMSSNPHLKFRYFLLRADGPGPYQGGLRQSRLPVKWIWAKRVRLLHKLESVLELERRPAFVKCARRSPRVRSAVRWMLKIALHGPPEPLEANTESESEEVAEPAAGPKARETSPPSGGASLSDEEGEQEVEWSAQVTVAEEELVSEENGAGVGETPAIPNSTWFGCGKLRVRLRRWLGQKRIAPASPIPPVTAGEDVREPPFKKVTAKAPVLAKGFTKTGWPLALNQRLREGRTQPAMRANMEAMQEDGPALTKCDHCKATSGHSCRIPADSDNGHPSCAECLISSHSCPSCLAPATQAARLAMIRKAPTVRRQVVVTVPRIGDVAQEYQRIEGSQMNPRPPCRRSALADTLTDSTTDFAFGLVERLGLRSHPREAAWDRIVAANGQIVAGYRALQYELQNYGPFDEADIECLLTNRFPESALDEGCAGPGN</sequence>
<evidence type="ECO:0000313" key="3">
    <source>
        <dbReference type="Proteomes" id="UP001175227"/>
    </source>
</evidence>
<protein>
    <submittedName>
        <fullName evidence="2">Uncharacterized protein</fullName>
    </submittedName>
</protein>
<name>A0AA39TZV8_9AGAR</name>
<evidence type="ECO:0000313" key="2">
    <source>
        <dbReference type="EMBL" id="KAK0464115.1"/>
    </source>
</evidence>
<proteinExistence type="predicted"/>
<feature type="compositionally biased region" description="Basic and acidic residues" evidence="1">
    <location>
        <begin position="161"/>
        <end position="172"/>
    </location>
</feature>
<dbReference type="EMBL" id="JAUEPR010000101">
    <property type="protein sequence ID" value="KAK0464115.1"/>
    <property type="molecule type" value="Genomic_DNA"/>
</dbReference>